<organism evidence="2 3">
    <name type="scientific">Mycobacterium triplex</name>
    <dbReference type="NCBI Taxonomy" id="47839"/>
    <lineage>
        <taxon>Bacteria</taxon>
        <taxon>Bacillati</taxon>
        <taxon>Actinomycetota</taxon>
        <taxon>Actinomycetes</taxon>
        <taxon>Mycobacteriales</taxon>
        <taxon>Mycobacteriaceae</taxon>
        <taxon>Mycobacterium</taxon>
        <taxon>Mycobacterium simiae complex</taxon>
    </lineage>
</organism>
<sequence length="94" mass="9954">MNARRAMRIVGAVELGTLTLLLLNVATVHLPEFSRLLGPIHGLAYTSTVVSAIMLGVGRQRIWLLSLVPGIGGLLVARSMSAGDGHAHADEESR</sequence>
<reference evidence="2 3" key="1">
    <citation type="submission" date="2016-01" db="EMBL/GenBank/DDBJ databases">
        <title>The new phylogeny of the genus Mycobacterium.</title>
        <authorList>
            <person name="Tarcisio F."/>
            <person name="Conor M."/>
            <person name="Antonella G."/>
            <person name="Elisabetta G."/>
            <person name="Giulia F.S."/>
            <person name="Sara T."/>
            <person name="Anna F."/>
            <person name="Clotilde B."/>
            <person name="Roberto B."/>
            <person name="Veronica D.S."/>
            <person name="Fabio R."/>
            <person name="Monica P."/>
            <person name="Olivier J."/>
            <person name="Enrico T."/>
            <person name="Nicola S."/>
        </authorList>
    </citation>
    <scope>NUCLEOTIDE SEQUENCE [LARGE SCALE GENOMIC DNA]</scope>
    <source>
        <strain evidence="2 3">DSM 44626</strain>
    </source>
</reference>
<evidence type="ECO:0000313" key="2">
    <source>
        <dbReference type="EMBL" id="ORX05335.1"/>
    </source>
</evidence>
<dbReference type="Proteomes" id="UP000193710">
    <property type="component" value="Unassembled WGS sequence"/>
</dbReference>
<keyword evidence="1" id="KW-0472">Membrane</keyword>
<keyword evidence="1" id="KW-1133">Transmembrane helix</keyword>
<keyword evidence="3" id="KW-1185">Reference proteome</keyword>
<keyword evidence="1" id="KW-0812">Transmembrane</keyword>
<feature type="transmembrane region" description="Helical" evidence="1">
    <location>
        <begin position="12"/>
        <end position="30"/>
    </location>
</feature>
<dbReference type="EMBL" id="LQPY01000014">
    <property type="protein sequence ID" value="ORX05335.1"/>
    <property type="molecule type" value="Genomic_DNA"/>
</dbReference>
<evidence type="ECO:0008006" key="4">
    <source>
        <dbReference type="Google" id="ProtNLM"/>
    </source>
</evidence>
<feature type="transmembrane region" description="Helical" evidence="1">
    <location>
        <begin position="36"/>
        <end position="55"/>
    </location>
</feature>
<comment type="caution">
    <text evidence="2">The sequence shown here is derived from an EMBL/GenBank/DDBJ whole genome shotgun (WGS) entry which is preliminary data.</text>
</comment>
<gene>
    <name evidence="2" type="ORF">AWC29_10765</name>
</gene>
<evidence type="ECO:0000256" key="1">
    <source>
        <dbReference type="SAM" id="Phobius"/>
    </source>
</evidence>
<accession>A0ABX3W6V9</accession>
<feature type="transmembrane region" description="Helical" evidence="1">
    <location>
        <begin position="62"/>
        <end position="80"/>
    </location>
</feature>
<proteinExistence type="predicted"/>
<protein>
    <recommendedName>
        <fullName evidence="4">DUF3817 domain-containing protein</fullName>
    </recommendedName>
</protein>
<evidence type="ECO:0000313" key="3">
    <source>
        <dbReference type="Proteomes" id="UP000193710"/>
    </source>
</evidence>
<dbReference type="RefSeq" id="WP_036465245.1">
    <property type="nucleotide sequence ID" value="NZ_HG964446.1"/>
</dbReference>
<name>A0ABX3W6V9_9MYCO</name>